<dbReference type="InterPro" id="IPR050090">
    <property type="entry name" value="Tyrosine_recombinase_XerCD"/>
</dbReference>
<name>A0ABT3EIW4_9FLAO</name>
<evidence type="ECO:0000256" key="3">
    <source>
        <dbReference type="ARBA" id="ARBA00023172"/>
    </source>
</evidence>
<comment type="caution">
    <text evidence="5">The sequence shown here is derived from an EMBL/GenBank/DDBJ whole genome shotgun (WGS) entry which is preliminary data.</text>
</comment>
<dbReference type="PANTHER" id="PTHR30349:SF64">
    <property type="entry name" value="PROPHAGE INTEGRASE INTD-RELATED"/>
    <property type="match status" value="1"/>
</dbReference>
<evidence type="ECO:0000256" key="1">
    <source>
        <dbReference type="ARBA" id="ARBA00008857"/>
    </source>
</evidence>
<dbReference type="Pfam" id="PF13102">
    <property type="entry name" value="Phage_int_SAM_5"/>
    <property type="match status" value="1"/>
</dbReference>
<evidence type="ECO:0000313" key="5">
    <source>
        <dbReference type="EMBL" id="MCW1148049.1"/>
    </source>
</evidence>
<evidence type="ECO:0000256" key="2">
    <source>
        <dbReference type="ARBA" id="ARBA00023125"/>
    </source>
</evidence>
<sequence length="437" mass="51143">MATVSFKINLKAKNDPTKIYVRFRGTDFDCETPTQFLIPKKDWSNPKQKVKATFDSGDYRNKINPQLSELKEEIINRYNEDNHKGIKIQINWLKNLILNFHNKPSHNENDIKVFLTSFSDKFSKEAVFKINSKTGEKLNLRTVQDYQNSSNKLKAFETYIGKKINLTEIDFNFHSEFIKYLRSEEFLGENTIKGIITNLKAFLREADRLGYKVNPSFKDKKFSSPSFKPKDIYFNEEEIEKIRNHTFDVDYLDNARDWLIIGVWTGLRVSDLLQLTKKDIKEGFIDNTNFKTNIPVTIPIHPHVKEILDKRNGEFPRKISDQNFNDYIKKVAEKVGFNELVDGSKNQVLKNEKGEIILDGEGKKIHRKKQGKYPKWELVTSHICRRSFASNLYGKIDTLTIMKITGHTTEKQFLDYIKITPKHHAEKLSQLWAKLYS</sequence>
<protein>
    <submittedName>
        <fullName evidence="5">Site-specific integrase</fullName>
    </submittedName>
</protein>
<accession>A0ABT3EIW4</accession>
<evidence type="ECO:0000259" key="4">
    <source>
        <dbReference type="PROSITE" id="PS51898"/>
    </source>
</evidence>
<dbReference type="InterPro" id="IPR013762">
    <property type="entry name" value="Integrase-like_cat_sf"/>
</dbReference>
<dbReference type="InterPro" id="IPR011010">
    <property type="entry name" value="DNA_brk_join_enz"/>
</dbReference>
<dbReference type="Gene3D" id="1.10.150.130">
    <property type="match status" value="1"/>
</dbReference>
<proteinExistence type="inferred from homology"/>
<dbReference type="PANTHER" id="PTHR30349">
    <property type="entry name" value="PHAGE INTEGRASE-RELATED"/>
    <property type="match status" value="1"/>
</dbReference>
<keyword evidence="2" id="KW-0238">DNA-binding</keyword>
<dbReference type="EMBL" id="JAPCIO010000004">
    <property type="protein sequence ID" value="MCW1148049.1"/>
    <property type="molecule type" value="Genomic_DNA"/>
</dbReference>
<evidence type="ECO:0000313" key="6">
    <source>
        <dbReference type="Proteomes" id="UP001165677"/>
    </source>
</evidence>
<dbReference type="Pfam" id="PF00589">
    <property type="entry name" value="Phage_integrase"/>
    <property type="match status" value="1"/>
</dbReference>
<dbReference type="InterPro" id="IPR002104">
    <property type="entry name" value="Integrase_catalytic"/>
</dbReference>
<dbReference type="RefSeq" id="WP_264368834.1">
    <property type="nucleotide sequence ID" value="NZ_JAPCIO010000004.1"/>
</dbReference>
<keyword evidence="3" id="KW-0233">DNA recombination</keyword>
<gene>
    <name evidence="5" type="ORF">OJ995_07445</name>
</gene>
<feature type="domain" description="Tyr recombinase" evidence="4">
    <location>
        <begin position="229"/>
        <end position="429"/>
    </location>
</feature>
<dbReference type="PROSITE" id="PS51898">
    <property type="entry name" value="TYR_RECOMBINASE"/>
    <property type="match status" value="1"/>
</dbReference>
<dbReference type="InterPro" id="IPR025269">
    <property type="entry name" value="SAM-like_dom"/>
</dbReference>
<dbReference type="InterPro" id="IPR010998">
    <property type="entry name" value="Integrase_recombinase_N"/>
</dbReference>
<comment type="similarity">
    <text evidence="1">Belongs to the 'phage' integrase family.</text>
</comment>
<keyword evidence="6" id="KW-1185">Reference proteome</keyword>
<dbReference type="Proteomes" id="UP001165677">
    <property type="component" value="Unassembled WGS sequence"/>
</dbReference>
<organism evidence="5 6">
    <name type="scientific">Flavobacterium lacisediminis</name>
    <dbReference type="NCBI Taxonomy" id="2989705"/>
    <lineage>
        <taxon>Bacteria</taxon>
        <taxon>Pseudomonadati</taxon>
        <taxon>Bacteroidota</taxon>
        <taxon>Flavobacteriia</taxon>
        <taxon>Flavobacteriales</taxon>
        <taxon>Flavobacteriaceae</taxon>
        <taxon>Flavobacterium</taxon>
    </lineage>
</organism>
<dbReference type="SUPFAM" id="SSF56349">
    <property type="entry name" value="DNA breaking-rejoining enzymes"/>
    <property type="match status" value="1"/>
</dbReference>
<reference evidence="5" key="1">
    <citation type="submission" date="2022-10" db="EMBL/GenBank/DDBJ databases">
        <title>Flavobacterium sp. nov., a bacterium isolated from lake sediment.</title>
        <authorList>
            <person name="Qu J.-H."/>
        </authorList>
    </citation>
    <scope>NUCLEOTIDE SEQUENCE</scope>
    <source>
        <strain evidence="5">TH16-21</strain>
    </source>
</reference>
<dbReference type="Gene3D" id="1.10.443.10">
    <property type="entry name" value="Intergrase catalytic core"/>
    <property type="match status" value="1"/>
</dbReference>